<evidence type="ECO:0000313" key="7">
    <source>
        <dbReference type="Proteomes" id="UP000623509"/>
    </source>
</evidence>
<comment type="caution">
    <text evidence="5">The sequence shown here is derived from an EMBL/GenBank/DDBJ whole genome shotgun (WGS) entry which is preliminary data.</text>
</comment>
<protein>
    <submittedName>
        <fullName evidence="4">HlyD family secretion protein</fullName>
    </submittedName>
</protein>
<dbReference type="AlphaFoldDB" id="A0A272EWC6"/>
<reference evidence="4 7" key="1">
    <citation type="submission" date="2016-08" db="EMBL/GenBank/DDBJ databases">
        <title>Candidatus Dactylopiibacterium carminicum genome sequence.</title>
        <authorList>
            <person name="Ramirez-Puebla S.T."/>
            <person name="Ormeno-Orrillo E."/>
            <person name="Vera-Ponce De Leon A."/>
            <person name="Luis L."/>
            <person name="Sanchez-Flores A."/>
            <person name="Monica R."/>
            <person name="Martinez-Romero E."/>
        </authorList>
    </citation>
    <scope>NUCLEOTIDE SEQUENCE [LARGE SCALE GENOMIC DNA]</scope>
    <source>
        <strain evidence="4">END1</strain>
    </source>
</reference>
<dbReference type="EMBL" id="NMRN01000007">
    <property type="protein sequence ID" value="PAS94417.1"/>
    <property type="molecule type" value="Genomic_DNA"/>
</dbReference>
<organism evidence="5 6">
    <name type="scientific">Candidatus Dactylopiibacterium carminicum</name>
    <dbReference type="NCBI Taxonomy" id="857335"/>
    <lineage>
        <taxon>Bacteria</taxon>
        <taxon>Pseudomonadati</taxon>
        <taxon>Pseudomonadota</taxon>
        <taxon>Betaproteobacteria</taxon>
        <taxon>Rhodocyclales</taxon>
        <taxon>Rhodocyclaceae</taxon>
        <taxon>Candidatus Dactylopiibacterium</taxon>
    </lineage>
</organism>
<evidence type="ECO:0000313" key="6">
    <source>
        <dbReference type="Proteomes" id="UP000216107"/>
    </source>
</evidence>
<dbReference type="Proteomes" id="UP000216107">
    <property type="component" value="Unassembled WGS sequence"/>
</dbReference>
<dbReference type="PANTHER" id="PTHR32347:SF23">
    <property type="entry name" value="BLL5650 PROTEIN"/>
    <property type="match status" value="1"/>
</dbReference>
<accession>A0A272EWC6</accession>
<dbReference type="PANTHER" id="PTHR32347">
    <property type="entry name" value="EFFLUX SYSTEM COMPONENT YKNX-RELATED"/>
    <property type="match status" value="1"/>
</dbReference>
<sequence length="149" mass="16546">MRRTPHRPTSPQRARHSAQTQWLRDQKAVRAPVAARVDDTLYRIGEWVPAGSPVVSLLAPEALKVRFFVAQAALPHYAPGTRLRVGCDGCGEPFAATVDFVANSPEFTPPVIYSQKNRARLVFLVEARPDQAQVLRPGQPVDVRPETTR</sequence>
<feature type="compositionally biased region" description="Polar residues" evidence="3">
    <location>
        <begin position="7"/>
        <end position="22"/>
    </location>
</feature>
<proteinExistence type="predicted"/>
<dbReference type="OrthoDB" id="8558741at2"/>
<keyword evidence="7" id="KW-1185">Reference proteome</keyword>
<evidence type="ECO:0000313" key="4">
    <source>
        <dbReference type="EMBL" id="KAF7599575.1"/>
    </source>
</evidence>
<dbReference type="Proteomes" id="UP000623509">
    <property type="component" value="Unassembled WGS sequence"/>
</dbReference>
<comment type="subcellular location">
    <subcellularLocation>
        <location evidence="1">Cell envelope</location>
    </subcellularLocation>
</comment>
<dbReference type="Gene3D" id="2.40.30.170">
    <property type="match status" value="1"/>
</dbReference>
<evidence type="ECO:0000256" key="2">
    <source>
        <dbReference type="ARBA" id="ARBA00023054"/>
    </source>
</evidence>
<dbReference type="InterPro" id="IPR050465">
    <property type="entry name" value="UPF0194_transport"/>
</dbReference>
<dbReference type="GO" id="GO:0030313">
    <property type="term" value="C:cell envelope"/>
    <property type="evidence" value="ECO:0007669"/>
    <property type="project" value="UniProtKB-SubCell"/>
</dbReference>
<evidence type="ECO:0000313" key="5">
    <source>
        <dbReference type="EMBL" id="PAS94417.1"/>
    </source>
</evidence>
<dbReference type="EMBL" id="MDUX01000018">
    <property type="protein sequence ID" value="KAF7599575.1"/>
    <property type="molecule type" value="Genomic_DNA"/>
</dbReference>
<reference evidence="5 6" key="2">
    <citation type="submission" date="2017-07" db="EMBL/GenBank/DDBJ databases">
        <title>Candidatus Dactylopiibacterium carminicum, a nitrogen-fixing symbiont of the cochineal insect Dactylopius coccus and Dactylopius opuntiae (Hemiptera: Coccoidea: Dactylopiidae).</title>
        <authorList>
            <person name="Vera A."/>
        </authorList>
    </citation>
    <scope>NUCLEOTIDE SEQUENCE [LARGE SCALE GENOMIC DNA]</scope>
    <source>
        <strain evidence="5 6">NFDCM</strain>
    </source>
</reference>
<gene>
    <name evidence="4" type="ORF">BGI27_07345</name>
    <name evidence="5" type="ORF">CGU29_03650</name>
</gene>
<feature type="region of interest" description="Disordered" evidence="3">
    <location>
        <begin position="1"/>
        <end position="22"/>
    </location>
</feature>
<evidence type="ECO:0000256" key="3">
    <source>
        <dbReference type="SAM" id="MobiDB-lite"/>
    </source>
</evidence>
<evidence type="ECO:0000256" key="1">
    <source>
        <dbReference type="ARBA" id="ARBA00004196"/>
    </source>
</evidence>
<name>A0A272EWC6_9RHOO</name>
<keyword evidence="2" id="KW-0175">Coiled coil</keyword>